<sequence>MLYLLPRFPTPHPPPPSMREILGAYEKAKGRSDRNILTLNLNVKSAGQVHMALPSAVITSVERHLAVTPDLCRSKLAQMSPLTHHEDDENLATIIHNHVGDEDHDNDHGPLHHDVHHEHRDD</sequence>
<protein>
    <submittedName>
        <fullName evidence="2">Uncharacterized protein</fullName>
    </submittedName>
</protein>
<organism evidence="2 3">
    <name type="scientific">Scleroderma citrinum Foug A</name>
    <dbReference type="NCBI Taxonomy" id="1036808"/>
    <lineage>
        <taxon>Eukaryota</taxon>
        <taxon>Fungi</taxon>
        <taxon>Dikarya</taxon>
        <taxon>Basidiomycota</taxon>
        <taxon>Agaricomycotina</taxon>
        <taxon>Agaricomycetes</taxon>
        <taxon>Agaricomycetidae</taxon>
        <taxon>Boletales</taxon>
        <taxon>Sclerodermatineae</taxon>
        <taxon>Sclerodermataceae</taxon>
        <taxon>Scleroderma</taxon>
    </lineage>
</organism>
<keyword evidence="3" id="KW-1185">Reference proteome</keyword>
<name>A0A0C3A5D9_9AGAM</name>
<feature type="region of interest" description="Disordered" evidence="1">
    <location>
        <begin position="96"/>
        <end position="122"/>
    </location>
</feature>
<evidence type="ECO:0000256" key="1">
    <source>
        <dbReference type="SAM" id="MobiDB-lite"/>
    </source>
</evidence>
<proteinExistence type="predicted"/>
<evidence type="ECO:0000313" key="2">
    <source>
        <dbReference type="EMBL" id="KIM59927.1"/>
    </source>
</evidence>
<gene>
    <name evidence="2" type="ORF">SCLCIDRAFT_27005</name>
</gene>
<evidence type="ECO:0000313" key="3">
    <source>
        <dbReference type="Proteomes" id="UP000053989"/>
    </source>
</evidence>
<accession>A0A0C3A5D9</accession>
<dbReference type="AlphaFoldDB" id="A0A0C3A5D9"/>
<dbReference type="InParanoid" id="A0A0C3A5D9"/>
<feature type="compositionally biased region" description="Basic and acidic residues" evidence="1">
    <location>
        <begin position="98"/>
        <end position="122"/>
    </location>
</feature>
<dbReference type="EMBL" id="KN822068">
    <property type="protein sequence ID" value="KIM59927.1"/>
    <property type="molecule type" value="Genomic_DNA"/>
</dbReference>
<reference evidence="3" key="2">
    <citation type="submission" date="2015-01" db="EMBL/GenBank/DDBJ databases">
        <title>Evolutionary Origins and Diversification of the Mycorrhizal Mutualists.</title>
        <authorList>
            <consortium name="DOE Joint Genome Institute"/>
            <consortium name="Mycorrhizal Genomics Consortium"/>
            <person name="Kohler A."/>
            <person name="Kuo A."/>
            <person name="Nagy L.G."/>
            <person name="Floudas D."/>
            <person name="Copeland A."/>
            <person name="Barry K.W."/>
            <person name="Cichocki N."/>
            <person name="Veneault-Fourrey C."/>
            <person name="LaButti K."/>
            <person name="Lindquist E.A."/>
            <person name="Lipzen A."/>
            <person name="Lundell T."/>
            <person name="Morin E."/>
            <person name="Murat C."/>
            <person name="Riley R."/>
            <person name="Ohm R."/>
            <person name="Sun H."/>
            <person name="Tunlid A."/>
            <person name="Henrissat B."/>
            <person name="Grigoriev I.V."/>
            <person name="Hibbett D.S."/>
            <person name="Martin F."/>
        </authorList>
    </citation>
    <scope>NUCLEOTIDE SEQUENCE [LARGE SCALE GENOMIC DNA]</scope>
    <source>
        <strain evidence="3">Foug A</strain>
    </source>
</reference>
<dbReference type="HOGENOM" id="CLU_2028119_0_0_1"/>
<dbReference type="Proteomes" id="UP000053989">
    <property type="component" value="Unassembled WGS sequence"/>
</dbReference>
<reference evidence="2 3" key="1">
    <citation type="submission" date="2014-04" db="EMBL/GenBank/DDBJ databases">
        <authorList>
            <consortium name="DOE Joint Genome Institute"/>
            <person name="Kuo A."/>
            <person name="Kohler A."/>
            <person name="Nagy L.G."/>
            <person name="Floudas D."/>
            <person name="Copeland A."/>
            <person name="Barry K.W."/>
            <person name="Cichocki N."/>
            <person name="Veneault-Fourrey C."/>
            <person name="LaButti K."/>
            <person name="Lindquist E.A."/>
            <person name="Lipzen A."/>
            <person name="Lundell T."/>
            <person name="Morin E."/>
            <person name="Murat C."/>
            <person name="Sun H."/>
            <person name="Tunlid A."/>
            <person name="Henrissat B."/>
            <person name="Grigoriev I.V."/>
            <person name="Hibbett D.S."/>
            <person name="Martin F."/>
            <person name="Nordberg H.P."/>
            <person name="Cantor M.N."/>
            <person name="Hua S.X."/>
        </authorList>
    </citation>
    <scope>NUCLEOTIDE SEQUENCE [LARGE SCALE GENOMIC DNA]</scope>
    <source>
        <strain evidence="2 3">Foug A</strain>
    </source>
</reference>